<accession>A0ABN7V3W8</accession>
<reference evidence="1 2" key="1">
    <citation type="submission" date="2021-06" db="EMBL/GenBank/DDBJ databases">
        <authorList>
            <person name="Kallberg Y."/>
            <person name="Tangrot J."/>
            <person name="Rosling A."/>
        </authorList>
    </citation>
    <scope>NUCLEOTIDE SEQUENCE [LARGE SCALE GENOMIC DNA]</scope>
    <source>
        <strain evidence="1 2">120-4 pot B 10/14</strain>
    </source>
</reference>
<organism evidence="1 2">
    <name type="scientific">Gigaspora margarita</name>
    <dbReference type="NCBI Taxonomy" id="4874"/>
    <lineage>
        <taxon>Eukaryota</taxon>
        <taxon>Fungi</taxon>
        <taxon>Fungi incertae sedis</taxon>
        <taxon>Mucoromycota</taxon>
        <taxon>Glomeromycotina</taxon>
        <taxon>Glomeromycetes</taxon>
        <taxon>Diversisporales</taxon>
        <taxon>Gigasporaceae</taxon>
        <taxon>Gigaspora</taxon>
    </lineage>
</organism>
<evidence type="ECO:0000313" key="1">
    <source>
        <dbReference type="EMBL" id="CAG8727619.1"/>
    </source>
</evidence>
<protein>
    <submittedName>
        <fullName evidence="1">12800_t:CDS:1</fullName>
    </submittedName>
</protein>
<keyword evidence="2" id="KW-1185">Reference proteome</keyword>
<name>A0ABN7V3W8_GIGMA</name>
<sequence>MQFEKATPKVIAKLAIATKVKVKEMPGLQNSNTKRVISKGQL</sequence>
<evidence type="ECO:0000313" key="2">
    <source>
        <dbReference type="Proteomes" id="UP000789901"/>
    </source>
</evidence>
<dbReference type="EMBL" id="CAJVQB010009196">
    <property type="protein sequence ID" value="CAG8727619.1"/>
    <property type="molecule type" value="Genomic_DNA"/>
</dbReference>
<comment type="caution">
    <text evidence="1">The sequence shown here is derived from an EMBL/GenBank/DDBJ whole genome shotgun (WGS) entry which is preliminary data.</text>
</comment>
<proteinExistence type="predicted"/>
<dbReference type="Proteomes" id="UP000789901">
    <property type="component" value="Unassembled WGS sequence"/>
</dbReference>
<gene>
    <name evidence="1" type="ORF">GMARGA_LOCUS14078</name>
</gene>